<dbReference type="AlphaFoldDB" id="A0A4R1MRZ2"/>
<organism evidence="1 2">
    <name type="scientific">Natranaerovirga hydrolytica</name>
    <dbReference type="NCBI Taxonomy" id="680378"/>
    <lineage>
        <taxon>Bacteria</taxon>
        <taxon>Bacillati</taxon>
        <taxon>Bacillota</taxon>
        <taxon>Clostridia</taxon>
        <taxon>Lachnospirales</taxon>
        <taxon>Natranaerovirgaceae</taxon>
        <taxon>Natranaerovirga</taxon>
    </lineage>
</organism>
<reference evidence="1 2" key="1">
    <citation type="submission" date="2019-03" db="EMBL/GenBank/DDBJ databases">
        <title>Genomic Encyclopedia of Type Strains, Phase IV (KMG-IV): sequencing the most valuable type-strain genomes for metagenomic binning, comparative biology and taxonomic classification.</title>
        <authorList>
            <person name="Goeker M."/>
        </authorList>
    </citation>
    <scope>NUCLEOTIDE SEQUENCE [LARGE SCALE GENOMIC DNA]</scope>
    <source>
        <strain evidence="1 2">DSM 24176</strain>
    </source>
</reference>
<dbReference type="RefSeq" id="WP_243117024.1">
    <property type="nucleotide sequence ID" value="NZ_SMGQ01000013.1"/>
</dbReference>
<evidence type="ECO:0008006" key="3">
    <source>
        <dbReference type="Google" id="ProtNLM"/>
    </source>
</evidence>
<dbReference type="PROSITE" id="PS51257">
    <property type="entry name" value="PROKAR_LIPOPROTEIN"/>
    <property type="match status" value="1"/>
</dbReference>
<keyword evidence="2" id="KW-1185">Reference proteome</keyword>
<comment type="caution">
    <text evidence="1">The sequence shown here is derived from an EMBL/GenBank/DDBJ whole genome shotgun (WGS) entry which is preliminary data.</text>
</comment>
<protein>
    <recommendedName>
        <fullName evidence="3">Lipoprotein</fullName>
    </recommendedName>
</protein>
<gene>
    <name evidence="1" type="ORF">EDC19_1838</name>
</gene>
<proteinExistence type="predicted"/>
<name>A0A4R1MRZ2_9FIRM</name>
<dbReference type="EMBL" id="SMGQ01000013">
    <property type="protein sequence ID" value="TCK92683.1"/>
    <property type="molecule type" value="Genomic_DNA"/>
</dbReference>
<sequence>MKKLMFLMLIIVFIFVGCSKEEGVVTSSKLFQGDARRLEPHLDMITGCVEVKYKGDKQNLSLKYEIWEDGQLKESQDSLSVSINDNQFDGEVSLSLKENMDTNLEKIDSMKLKLVISDSTGYRSTNFTIESFDPSFGFGPVELYEAVKIKDNEEVAVWGLTAYKDVYQSGREIEESVKKADWGFILKVYFD</sequence>
<evidence type="ECO:0000313" key="2">
    <source>
        <dbReference type="Proteomes" id="UP000294545"/>
    </source>
</evidence>
<accession>A0A4R1MRZ2</accession>
<dbReference type="Proteomes" id="UP000294545">
    <property type="component" value="Unassembled WGS sequence"/>
</dbReference>
<evidence type="ECO:0000313" key="1">
    <source>
        <dbReference type="EMBL" id="TCK92683.1"/>
    </source>
</evidence>